<comment type="caution">
    <text evidence="1">The sequence shown here is derived from an EMBL/GenBank/DDBJ whole genome shotgun (WGS) entry which is preliminary data.</text>
</comment>
<dbReference type="PANTHER" id="PTHR11102:SF160">
    <property type="entry name" value="ERAD-ASSOCIATED E3 UBIQUITIN-PROTEIN LIGASE COMPONENT HRD3"/>
    <property type="match status" value="1"/>
</dbReference>
<dbReference type="PANTHER" id="PTHR11102">
    <property type="entry name" value="SEL-1-LIKE PROTEIN"/>
    <property type="match status" value="1"/>
</dbReference>
<sequence>MLHSSLRPEVLWMRLLSAILIALVLVGCDKPPTLEQGMSLYTQSQFGPAVSALLPYADKGDYRAQLVLGMAYLQKDLKNDAKSAHYFKLAADQGDVDAMYFLGRAYLDGNGVPQNKPLGESYLIRASEAGSIAAFRDLGNMHADSYRDSNSSVEALKAIHFYEKAFLLGEGNAALMISTTYGSGSISNRYLASVWDGVFQLTKTSQKTSDAFRFLPADQKDKAMMDSYALYSKYSSMKPVKSFLDEVRKYRKPVE</sequence>
<dbReference type="SMART" id="SM00671">
    <property type="entry name" value="SEL1"/>
    <property type="match status" value="2"/>
</dbReference>
<name>A0ABS9FZX4_9PSED</name>
<dbReference type="InterPro" id="IPR006597">
    <property type="entry name" value="Sel1-like"/>
</dbReference>
<dbReference type="Gene3D" id="1.25.40.10">
    <property type="entry name" value="Tetratricopeptide repeat domain"/>
    <property type="match status" value="1"/>
</dbReference>
<dbReference type="EMBL" id="WKCM01000010">
    <property type="protein sequence ID" value="MCF5318332.1"/>
    <property type="molecule type" value="Genomic_DNA"/>
</dbReference>
<evidence type="ECO:0008006" key="3">
    <source>
        <dbReference type="Google" id="ProtNLM"/>
    </source>
</evidence>
<evidence type="ECO:0000313" key="2">
    <source>
        <dbReference type="Proteomes" id="UP000814078"/>
    </source>
</evidence>
<protein>
    <recommendedName>
        <fullName evidence="3">Sel1 repeat family protein</fullName>
    </recommendedName>
</protein>
<evidence type="ECO:0000313" key="1">
    <source>
        <dbReference type="EMBL" id="MCF5318332.1"/>
    </source>
</evidence>
<dbReference type="SUPFAM" id="SSF81901">
    <property type="entry name" value="HCP-like"/>
    <property type="match status" value="1"/>
</dbReference>
<dbReference type="Proteomes" id="UP000814078">
    <property type="component" value="Unassembled WGS sequence"/>
</dbReference>
<reference evidence="1 2" key="1">
    <citation type="submission" date="2019-11" db="EMBL/GenBank/DDBJ databases">
        <title>Epiphytic Pseudomonas syringae from cherry orchards.</title>
        <authorList>
            <person name="Hulin M.T."/>
        </authorList>
    </citation>
    <scope>NUCLEOTIDE SEQUENCE [LARGE SCALE GENOMIC DNA]</scope>
    <source>
        <strain evidence="1 2">PA-5-11C</strain>
    </source>
</reference>
<dbReference type="Pfam" id="PF08238">
    <property type="entry name" value="Sel1"/>
    <property type="match status" value="3"/>
</dbReference>
<gene>
    <name evidence="1" type="ORF">GIW13_08540</name>
</gene>
<accession>A0ABS9FZX4</accession>
<dbReference type="InterPro" id="IPR011990">
    <property type="entry name" value="TPR-like_helical_dom_sf"/>
</dbReference>
<dbReference type="PROSITE" id="PS51257">
    <property type="entry name" value="PROKAR_LIPOPROTEIN"/>
    <property type="match status" value="1"/>
</dbReference>
<keyword evidence="2" id="KW-1185">Reference proteome</keyword>
<dbReference type="InterPro" id="IPR050767">
    <property type="entry name" value="Sel1_AlgK"/>
</dbReference>
<proteinExistence type="predicted"/>
<organism evidence="1 2">
    <name type="scientific">Pseudomonas simiae</name>
    <dbReference type="NCBI Taxonomy" id="321846"/>
    <lineage>
        <taxon>Bacteria</taxon>
        <taxon>Pseudomonadati</taxon>
        <taxon>Pseudomonadota</taxon>
        <taxon>Gammaproteobacteria</taxon>
        <taxon>Pseudomonadales</taxon>
        <taxon>Pseudomonadaceae</taxon>
        <taxon>Pseudomonas</taxon>
    </lineage>
</organism>